<name>A0ABU0RCN2_9MICO</name>
<evidence type="ECO:0000256" key="1">
    <source>
        <dbReference type="SAM" id="MobiDB-lite"/>
    </source>
</evidence>
<proteinExistence type="predicted"/>
<gene>
    <name evidence="2" type="ORF">QFZ26_003371</name>
</gene>
<reference evidence="2 3" key="1">
    <citation type="submission" date="2023-07" db="EMBL/GenBank/DDBJ databases">
        <title>Comparative genomics of wheat-associated soil bacteria to identify genetic determinants of phenazine resistance.</title>
        <authorList>
            <person name="Mouncey N."/>
        </authorList>
    </citation>
    <scope>NUCLEOTIDE SEQUENCE [LARGE SCALE GENOMIC DNA]</scope>
    <source>
        <strain evidence="2 3">V3I3</strain>
    </source>
</reference>
<feature type="compositionally biased region" description="Basic and acidic residues" evidence="1">
    <location>
        <begin position="10"/>
        <end position="21"/>
    </location>
</feature>
<evidence type="ECO:0000313" key="3">
    <source>
        <dbReference type="Proteomes" id="UP001239083"/>
    </source>
</evidence>
<dbReference type="EMBL" id="JAUSYY010000001">
    <property type="protein sequence ID" value="MDQ0895816.1"/>
    <property type="molecule type" value="Genomic_DNA"/>
</dbReference>
<organism evidence="2 3">
    <name type="scientific">Agromyces ramosus</name>
    <dbReference type="NCBI Taxonomy" id="33879"/>
    <lineage>
        <taxon>Bacteria</taxon>
        <taxon>Bacillati</taxon>
        <taxon>Actinomycetota</taxon>
        <taxon>Actinomycetes</taxon>
        <taxon>Micrococcales</taxon>
        <taxon>Microbacteriaceae</taxon>
        <taxon>Agromyces</taxon>
    </lineage>
</organism>
<accession>A0ABU0RCN2</accession>
<evidence type="ECO:0000313" key="2">
    <source>
        <dbReference type="EMBL" id="MDQ0895816.1"/>
    </source>
</evidence>
<protein>
    <submittedName>
        <fullName evidence="2">Uncharacterized protein</fullName>
    </submittedName>
</protein>
<dbReference type="Proteomes" id="UP001239083">
    <property type="component" value="Unassembled WGS sequence"/>
</dbReference>
<dbReference type="RefSeq" id="WP_307044200.1">
    <property type="nucleotide sequence ID" value="NZ_JAUSYY010000001.1"/>
</dbReference>
<feature type="region of interest" description="Disordered" evidence="1">
    <location>
        <begin position="1"/>
        <end position="33"/>
    </location>
</feature>
<comment type="caution">
    <text evidence="2">The sequence shown here is derived from an EMBL/GenBank/DDBJ whole genome shotgun (WGS) entry which is preliminary data.</text>
</comment>
<sequence length="83" mass="9150">MSDTVGAGAHRGDEFARRGGEYTDSELPLDAALPKEEYAEVEDVIDADELDDDTEVDTAEYDVEVVEIVEPDSDLPPDRQPPR</sequence>
<keyword evidence="3" id="KW-1185">Reference proteome</keyword>